<dbReference type="EMBL" id="PSQE01000003">
    <property type="protein sequence ID" value="RHN67016.1"/>
    <property type="molecule type" value="Genomic_DNA"/>
</dbReference>
<reference evidence="6" key="4">
    <citation type="journal article" date="2018" name="Nat. Plants">
        <title>Whole-genome landscape of Medicago truncatula symbiotic genes.</title>
        <authorList>
            <person name="Pecrix Y."/>
            <person name="Staton S.E."/>
            <person name="Sallet E."/>
            <person name="Lelandais-Briere C."/>
            <person name="Moreau S."/>
            <person name="Carrere S."/>
            <person name="Blein T."/>
            <person name="Jardinaud M.F."/>
            <person name="Latrasse D."/>
            <person name="Zouine M."/>
            <person name="Zahm M."/>
            <person name="Kreplak J."/>
            <person name="Mayjonade B."/>
            <person name="Satge C."/>
            <person name="Perez M."/>
            <person name="Cauet S."/>
            <person name="Marande W."/>
            <person name="Chantry-Darmon C."/>
            <person name="Lopez-Roques C."/>
            <person name="Bouchez O."/>
            <person name="Berard A."/>
            <person name="Debelle F."/>
            <person name="Munos S."/>
            <person name="Bendahmane A."/>
            <person name="Berges H."/>
            <person name="Niebel A."/>
            <person name="Buitink J."/>
            <person name="Frugier F."/>
            <person name="Benhamed M."/>
            <person name="Crespi M."/>
            <person name="Gouzy J."/>
            <person name="Gamas P."/>
        </authorList>
    </citation>
    <scope>NUCLEOTIDE SEQUENCE [LARGE SCALE GENOMIC DNA]</scope>
    <source>
        <strain evidence="6">cv. Jemalong A17</strain>
    </source>
</reference>
<keyword evidence="5" id="KW-1185">Reference proteome</keyword>
<dbReference type="Gramene" id="rna15146">
    <property type="protein sequence ID" value="RHN67016.1"/>
    <property type="gene ID" value="gene15146"/>
</dbReference>
<reference evidence="4" key="3">
    <citation type="submission" date="2015-04" db="UniProtKB">
        <authorList>
            <consortium name="EnsemblPlants"/>
        </authorList>
    </citation>
    <scope>IDENTIFICATION</scope>
    <source>
        <strain evidence="4">cv. Jemalong A17</strain>
    </source>
</reference>
<feature type="chain" id="PRO_5014572622" evidence="1">
    <location>
        <begin position="22"/>
        <end position="70"/>
    </location>
</feature>
<reference evidence="3" key="5">
    <citation type="journal article" date="2018" name="Nat. Plants">
        <title>Whole-genome landscape of Medicago truncatula symbiotic genes.</title>
        <authorList>
            <person name="Pecrix Y."/>
            <person name="Gamas P."/>
            <person name="Carrere S."/>
        </authorList>
    </citation>
    <scope>NUCLEOTIDE SEQUENCE</scope>
    <source>
        <tissue evidence="3">Leaves</tissue>
    </source>
</reference>
<organism evidence="2 5">
    <name type="scientific">Medicago truncatula</name>
    <name type="common">Barrel medic</name>
    <name type="synonym">Medicago tribuloides</name>
    <dbReference type="NCBI Taxonomy" id="3880"/>
    <lineage>
        <taxon>Eukaryota</taxon>
        <taxon>Viridiplantae</taxon>
        <taxon>Streptophyta</taxon>
        <taxon>Embryophyta</taxon>
        <taxon>Tracheophyta</taxon>
        <taxon>Spermatophyta</taxon>
        <taxon>Magnoliopsida</taxon>
        <taxon>eudicotyledons</taxon>
        <taxon>Gunneridae</taxon>
        <taxon>Pentapetalae</taxon>
        <taxon>rosids</taxon>
        <taxon>fabids</taxon>
        <taxon>Fabales</taxon>
        <taxon>Fabaceae</taxon>
        <taxon>Papilionoideae</taxon>
        <taxon>50 kb inversion clade</taxon>
        <taxon>NPAAA clade</taxon>
        <taxon>Hologalegina</taxon>
        <taxon>IRL clade</taxon>
        <taxon>Trifolieae</taxon>
        <taxon>Medicago</taxon>
    </lineage>
</organism>
<dbReference type="EMBL" id="CM001219">
    <property type="protein sequence ID" value="AES70217.1"/>
    <property type="molecule type" value="Genomic_DNA"/>
</dbReference>
<evidence type="ECO:0000313" key="4">
    <source>
        <dbReference type="EnsemblPlants" id="AES70217"/>
    </source>
</evidence>
<dbReference type="PaxDb" id="3880-AES70217"/>
<dbReference type="Proteomes" id="UP000265566">
    <property type="component" value="Chromosome 3"/>
</dbReference>
<evidence type="ECO:0000313" key="6">
    <source>
        <dbReference type="Proteomes" id="UP000265566"/>
    </source>
</evidence>
<evidence type="ECO:0000256" key="1">
    <source>
        <dbReference type="SAM" id="SignalP"/>
    </source>
</evidence>
<evidence type="ECO:0000313" key="2">
    <source>
        <dbReference type="EMBL" id="AES70217.1"/>
    </source>
</evidence>
<gene>
    <name evidence="2" type="ordered locus">MTR_3g049850</name>
    <name evidence="3" type="ORF">MtrunA17_Chr3g0098091</name>
</gene>
<accession>G7J1C0</accession>
<proteinExistence type="predicted"/>
<reference evidence="2 5" key="1">
    <citation type="journal article" date="2011" name="Nature">
        <title>The Medicago genome provides insight into the evolution of rhizobial symbioses.</title>
        <authorList>
            <person name="Young N.D."/>
            <person name="Debelle F."/>
            <person name="Oldroyd G.E."/>
            <person name="Geurts R."/>
            <person name="Cannon S.B."/>
            <person name="Udvardi M.K."/>
            <person name="Benedito V.A."/>
            <person name="Mayer K.F."/>
            <person name="Gouzy J."/>
            <person name="Schoof H."/>
            <person name="Van de Peer Y."/>
            <person name="Proost S."/>
            <person name="Cook D.R."/>
            <person name="Meyers B.C."/>
            <person name="Spannagl M."/>
            <person name="Cheung F."/>
            <person name="De Mita S."/>
            <person name="Krishnakumar V."/>
            <person name="Gundlach H."/>
            <person name="Zhou S."/>
            <person name="Mudge J."/>
            <person name="Bharti A.K."/>
            <person name="Murray J.D."/>
            <person name="Naoumkina M.A."/>
            <person name="Rosen B."/>
            <person name="Silverstein K.A."/>
            <person name="Tang H."/>
            <person name="Rombauts S."/>
            <person name="Zhao P.X."/>
            <person name="Zhou P."/>
            <person name="Barbe V."/>
            <person name="Bardou P."/>
            <person name="Bechner M."/>
            <person name="Bellec A."/>
            <person name="Berger A."/>
            <person name="Berges H."/>
            <person name="Bidwell S."/>
            <person name="Bisseling T."/>
            <person name="Choisne N."/>
            <person name="Couloux A."/>
            <person name="Denny R."/>
            <person name="Deshpande S."/>
            <person name="Dai X."/>
            <person name="Doyle J.J."/>
            <person name="Dudez A.M."/>
            <person name="Farmer A.D."/>
            <person name="Fouteau S."/>
            <person name="Franken C."/>
            <person name="Gibelin C."/>
            <person name="Gish J."/>
            <person name="Goldstein S."/>
            <person name="Gonzalez A.J."/>
            <person name="Green P.J."/>
            <person name="Hallab A."/>
            <person name="Hartog M."/>
            <person name="Hua A."/>
            <person name="Humphray S.J."/>
            <person name="Jeong D.H."/>
            <person name="Jing Y."/>
            <person name="Jocker A."/>
            <person name="Kenton S.M."/>
            <person name="Kim D.J."/>
            <person name="Klee K."/>
            <person name="Lai H."/>
            <person name="Lang C."/>
            <person name="Lin S."/>
            <person name="Macmil S.L."/>
            <person name="Magdelenat G."/>
            <person name="Matthews L."/>
            <person name="McCorrison J."/>
            <person name="Monaghan E.L."/>
            <person name="Mun J.H."/>
            <person name="Najar F.Z."/>
            <person name="Nicholson C."/>
            <person name="Noirot C."/>
            <person name="O'Bleness M."/>
            <person name="Paule C.R."/>
            <person name="Poulain J."/>
            <person name="Prion F."/>
            <person name="Qin B."/>
            <person name="Qu C."/>
            <person name="Retzel E.F."/>
            <person name="Riddle C."/>
            <person name="Sallet E."/>
            <person name="Samain S."/>
            <person name="Samson N."/>
            <person name="Sanders I."/>
            <person name="Saurat O."/>
            <person name="Scarpelli C."/>
            <person name="Schiex T."/>
            <person name="Segurens B."/>
            <person name="Severin A.J."/>
            <person name="Sherrier D.J."/>
            <person name="Shi R."/>
            <person name="Sims S."/>
            <person name="Singer S.R."/>
            <person name="Sinharoy S."/>
            <person name="Sterck L."/>
            <person name="Viollet A."/>
            <person name="Wang B.B."/>
            <person name="Wang K."/>
            <person name="Wang M."/>
            <person name="Wang X."/>
            <person name="Warfsmann J."/>
            <person name="Weissenbach J."/>
            <person name="White D.D."/>
            <person name="White J.D."/>
            <person name="Wiley G.B."/>
            <person name="Wincker P."/>
            <person name="Xing Y."/>
            <person name="Yang L."/>
            <person name="Yao Z."/>
            <person name="Ying F."/>
            <person name="Zhai J."/>
            <person name="Zhou L."/>
            <person name="Zuber A."/>
            <person name="Denarie J."/>
            <person name="Dixon R.A."/>
            <person name="May G.D."/>
            <person name="Schwartz D.C."/>
            <person name="Rogers J."/>
            <person name="Quetier F."/>
            <person name="Town C.D."/>
            <person name="Roe B.A."/>
        </authorList>
    </citation>
    <scope>NUCLEOTIDE SEQUENCE [LARGE SCALE GENOMIC DNA]</scope>
    <source>
        <strain evidence="2">A17</strain>
        <strain evidence="4 5">cv. Jemalong A17</strain>
    </source>
</reference>
<sequence length="70" mass="7611">MAKHISHYCLLAILCIALVLTSGPTPGLSNCEFPSLCDSYDNCDFKCRDIGFHRGVCTDIEGTESCCCMS</sequence>
<name>G7J1C0_MEDTR</name>
<dbReference type="HOGENOM" id="CLU_190964_2_0_1"/>
<evidence type="ECO:0000313" key="5">
    <source>
        <dbReference type="Proteomes" id="UP000002051"/>
    </source>
</evidence>
<protein>
    <submittedName>
        <fullName evidence="2">LCR-like protein</fullName>
    </submittedName>
</protein>
<reference evidence="2 5" key="2">
    <citation type="journal article" date="2014" name="BMC Genomics">
        <title>An improved genome release (version Mt4.0) for the model legume Medicago truncatula.</title>
        <authorList>
            <person name="Tang H."/>
            <person name="Krishnakumar V."/>
            <person name="Bidwell S."/>
            <person name="Rosen B."/>
            <person name="Chan A."/>
            <person name="Zhou S."/>
            <person name="Gentzbittel L."/>
            <person name="Childs K.L."/>
            <person name="Yandell M."/>
            <person name="Gundlach H."/>
            <person name="Mayer K.F."/>
            <person name="Schwartz D.C."/>
            <person name="Town C.D."/>
        </authorList>
    </citation>
    <scope>GENOME REANNOTATION</scope>
    <source>
        <strain evidence="4 5">cv. Jemalong A17</strain>
    </source>
</reference>
<feature type="signal peptide" evidence="1">
    <location>
        <begin position="1"/>
        <end position="21"/>
    </location>
</feature>
<dbReference type="EnsemblPlants" id="AES70217">
    <property type="protein sequence ID" value="AES70217"/>
    <property type="gene ID" value="MTR_3g049850"/>
</dbReference>
<dbReference type="Proteomes" id="UP000002051">
    <property type="component" value="Chromosome 3"/>
</dbReference>
<dbReference type="AlphaFoldDB" id="G7J1C0"/>
<evidence type="ECO:0000313" key="3">
    <source>
        <dbReference type="EMBL" id="RHN67016.1"/>
    </source>
</evidence>
<keyword evidence="1" id="KW-0732">Signal</keyword>